<dbReference type="InterPro" id="IPR028205">
    <property type="entry name" value="LCE"/>
</dbReference>
<dbReference type="AlphaFoldDB" id="A0A8C2LI89"/>
<accession>A0A8C2LI89</accession>
<organism evidence="4 5">
    <name type="scientific">Cricetulus griseus</name>
    <name type="common">Chinese hamster</name>
    <name type="synonym">Cricetulus barabensis griseus</name>
    <dbReference type="NCBI Taxonomy" id="10029"/>
    <lineage>
        <taxon>Eukaryota</taxon>
        <taxon>Metazoa</taxon>
        <taxon>Chordata</taxon>
        <taxon>Craniata</taxon>
        <taxon>Vertebrata</taxon>
        <taxon>Euteleostomi</taxon>
        <taxon>Mammalia</taxon>
        <taxon>Eutheria</taxon>
        <taxon>Euarchontoglires</taxon>
        <taxon>Glires</taxon>
        <taxon>Rodentia</taxon>
        <taxon>Myomorpha</taxon>
        <taxon>Muroidea</taxon>
        <taxon>Cricetidae</taxon>
        <taxon>Cricetinae</taxon>
        <taxon>Cricetulus</taxon>
    </lineage>
</organism>
<evidence type="ECO:0000256" key="3">
    <source>
        <dbReference type="SAM" id="MobiDB-lite"/>
    </source>
</evidence>
<feature type="region of interest" description="Disordered" evidence="3">
    <location>
        <begin position="17"/>
        <end position="36"/>
    </location>
</feature>
<protein>
    <submittedName>
        <fullName evidence="4">RIKEN cDNA 2210017I01 gene</fullName>
    </submittedName>
</protein>
<dbReference type="Ensembl" id="ENSCGRT00001006824.1">
    <property type="protein sequence ID" value="ENSCGRP00001004543.1"/>
    <property type="gene ID" value="ENSCGRG00001005787.1"/>
</dbReference>
<dbReference type="GO" id="GO:0031424">
    <property type="term" value="P:keratinization"/>
    <property type="evidence" value="ECO:0007669"/>
    <property type="project" value="UniProtKB-KW"/>
</dbReference>
<name>A0A8C2LI89_CRIGR</name>
<comment type="similarity">
    <text evidence="1">Belongs to the LCE family.</text>
</comment>
<evidence type="ECO:0000256" key="2">
    <source>
        <dbReference type="ARBA" id="ARBA00023249"/>
    </source>
</evidence>
<dbReference type="GeneTree" id="ENSGT00780000122937"/>
<reference evidence="4" key="1">
    <citation type="submission" date="2025-08" db="UniProtKB">
        <authorList>
            <consortium name="Ensembl"/>
        </authorList>
    </citation>
    <scope>IDENTIFICATION</scope>
</reference>
<keyword evidence="2" id="KW-0417">Keratinization</keyword>
<evidence type="ECO:0000313" key="4">
    <source>
        <dbReference type="Ensembl" id="ENSCGRP00001004543.1"/>
    </source>
</evidence>
<reference evidence="4" key="2">
    <citation type="submission" date="2025-09" db="UniProtKB">
        <authorList>
            <consortium name="Ensembl"/>
        </authorList>
    </citation>
    <scope>IDENTIFICATION</scope>
</reference>
<sequence>MSSQQQKQKCQLSASHLPKCPHPGPQAPASCLPPRAPPASSCCVSTCCISGFGGRCSLVSHRFPRFYLRQPQRSDCPEDEAPGCSSCCHSSGNCS</sequence>
<dbReference type="Pfam" id="PF14672">
    <property type="entry name" value="LCE"/>
    <property type="match status" value="1"/>
</dbReference>
<dbReference type="Proteomes" id="UP000694386">
    <property type="component" value="Unplaced"/>
</dbReference>
<evidence type="ECO:0000313" key="5">
    <source>
        <dbReference type="Proteomes" id="UP000694386"/>
    </source>
</evidence>
<proteinExistence type="inferred from homology"/>
<evidence type="ECO:0000256" key="1">
    <source>
        <dbReference type="ARBA" id="ARBA00006189"/>
    </source>
</evidence>
<feature type="region of interest" description="Disordered" evidence="3">
    <location>
        <begin position="73"/>
        <end position="95"/>
    </location>
</feature>